<reference evidence="7 8" key="1">
    <citation type="journal article" date="2017" name="Gigascience">
        <title>Genome sequence of the small brown planthopper, Laodelphax striatellus.</title>
        <authorList>
            <person name="Zhu J."/>
            <person name="Jiang F."/>
            <person name="Wang X."/>
            <person name="Yang P."/>
            <person name="Bao Y."/>
            <person name="Zhao W."/>
            <person name="Wang W."/>
            <person name="Lu H."/>
            <person name="Wang Q."/>
            <person name="Cui N."/>
            <person name="Li J."/>
            <person name="Chen X."/>
            <person name="Luo L."/>
            <person name="Yu J."/>
            <person name="Kang L."/>
            <person name="Cui F."/>
        </authorList>
    </citation>
    <scope>NUCLEOTIDE SEQUENCE [LARGE SCALE GENOMIC DNA]</scope>
    <source>
        <strain evidence="7">Lst14</strain>
    </source>
</reference>
<evidence type="ECO:0000256" key="2">
    <source>
        <dbReference type="ARBA" id="ARBA00022670"/>
    </source>
</evidence>
<evidence type="ECO:0000256" key="1">
    <source>
        <dbReference type="ARBA" id="ARBA00011079"/>
    </source>
</evidence>
<organism evidence="7 8">
    <name type="scientific">Laodelphax striatellus</name>
    <name type="common">Small brown planthopper</name>
    <name type="synonym">Delphax striatella</name>
    <dbReference type="NCBI Taxonomy" id="195883"/>
    <lineage>
        <taxon>Eukaryota</taxon>
        <taxon>Metazoa</taxon>
        <taxon>Ecdysozoa</taxon>
        <taxon>Arthropoda</taxon>
        <taxon>Hexapoda</taxon>
        <taxon>Insecta</taxon>
        <taxon>Pterygota</taxon>
        <taxon>Neoptera</taxon>
        <taxon>Paraneoptera</taxon>
        <taxon>Hemiptera</taxon>
        <taxon>Auchenorrhyncha</taxon>
        <taxon>Fulgoroidea</taxon>
        <taxon>Delphacidae</taxon>
        <taxon>Criomorphinae</taxon>
        <taxon>Laodelphax</taxon>
    </lineage>
</organism>
<evidence type="ECO:0000313" key="7">
    <source>
        <dbReference type="EMBL" id="RZF49312.1"/>
    </source>
</evidence>
<feature type="region of interest" description="Disordered" evidence="6">
    <location>
        <begin position="19"/>
        <end position="48"/>
    </location>
</feature>
<evidence type="ECO:0000256" key="6">
    <source>
        <dbReference type="SAM" id="MobiDB-lite"/>
    </source>
</evidence>
<dbReference type="OrthoDB" id="6628886at2759"/>
<dbReference type="Proteomes" id="UP000291343">
    <property type="component" value="Unassembled WGS sequence"/>
</dbReference>
<dbReference type="InterPro" id="IPR008758">
    <property type="entry name" value="Peptidase_S28"/>
</dbReference>
<keyword evidence="4" id="KW-0378">Hydrolase</keyword>
<keyword evidence="2" id="KW-0645">Protease</keyword>
<evidence type="ECO:0000256" key="5">
    <source>
        <dbReference type="ARBA" id="ARBA00023180"/>
    </source>
</evidence>
<dbReference type="PANTHER" id="PTHR11010">
    <property type="entry name" value="PROTEASE S28 PRO-X CARBOXYPEPTIDASE-RELATED"/>
    <property type="match status" value="1"/>
</dbReference>
<accession>A0A482XTI5</accession>
<keyword evidence="5" id="KW-0325">Glycoprotein</keyword>
<dbReference type="AlphaFoldDB" id="A0A482XTI5"/>
<evidence type="ECO:0000313" key="8">
    <source>
        <dbReference type="Proteomes" id="UP000291343"/>
    </source>
</evidence>
<keyword evidence="8" id="KW-1185">Reference proteome</keyword>
<dbReference type="SMR" id="A0A482XTI5"/>
<comment type="similarity">
    <text evidence="1">Belongs to the peptidase S28 family.</text>
</comment>
<proteinExistence type="inferred from homology"/>
<keyword evidence="3" id="KW-0732">Signal</keyword>
<feature type="compositionally biased region" description="Basic and acidic residues" evidence="6">
    <location>
        <begin position="36"/>
        <end position="48"/>
    </location>
</feature>
<dbReference type="InParanoid" id="A0A482XTI5"/>
<sequence>MSGVQSGIWGGRGLNGIGFSRRIKDPEPHPNIPQDNDSKDEWFDQKLDHTNNSDGTTWKQRYFKRETFWKRGKSQNKTNMPLFVMIGGEGEASPAWLQGGYWLQPAMKYNALLFELEHRFYGKSHPTKFTDANVKKRIDYTNSAYKGKKADPNVCYVHGSIDPWKALGIGEDQGAIIIEGTSHCADMNTPSSGDLPSLKAGREKITKFLDKKLQ</sequence>
<dbReference type="EMBL" id="QKKF02000071">
    <property type="protein sequence ID" value="RZF49312.1"/>
    <property type="molecule type" value="Genomic_DNA"/>
</dbReference>
<evidence type="ECO:0008006" key="9">
    <source>
        <dbReference type="Google" id="ProtNLM"/>
    </source>
</evidence>
<dbReference type="Gene3D" id="3.40.50.1820">
    <property type="entry name" value="alpha/beta hydrolase"/>
    <property type="match status" value="2"/>
</dbReference>
<name>A0A482XTI5_LAOST</name>
<evidence type="ECO:0000256" key="3">
    <source>
        <dbReference type="ARBA" id="ARBA00022729"/>
    </source>
</evidence>
<comment type="caution">
    <text evidence="7">The sequence shown here is derived from an EMBL/GenBank/DDBJ whole genome shotgun (WGS) entry which is preliminary data.</text>
</comment>
<dbReference type="InterPro" id="IPR029058">
    <property type="entry name" value="AB_hydrolase_fold"/>
</dbReference>
<dbReference type="GO" id="GO:0006508">
    <property type="term" value="P:proteolysis"/>
    <property type="evidence" value="ECO:0007669"/>
    <property type="project" value="UniProtKB-KW"/>
</dbReference>
<gene>
    <name evidence="7" type="ORF">LSTR_LSTR006726</name>
</gene>
<dbReference type="GO" id="GO:0008239">
    <property type="term" value="F:dipeptidyl-peptidase activity"/>
    <property type="evidence" value="ECO:0007669"/>
    <property type="project" value="TreeGrafter"/>
</dbReference>
<evidence type="ECO:0000256" key="4">
    <source>
        <dbReference type="ARBA" id="ARBA00022801"/>
    </source>
</evidence>
<dbReference type="PANTHER" id="PTHR11010:SF117">
    <property type="entry name" value="SERINE PROTEASE 16"/>
    <property type="match status" value="1"/>
</dbReference>
<protein>
    <recommendedName>
        <fullName evidence="9">Thymus-specific serine protease</fullName>
    </recommendedName>
</protein>
<dbReference type="GO" id="GO:0070008">
    <property type="term" value="F:serine-type exopeptidase activity"/>
    <property type="evidence" value="ECO:0007669"/>
    <property type="project" value="InterPro"/>
</dbReference>
<dbReference type="Pfam" id="PF05577">
    <property type="entry name" value="Peptidase_S28"/>
    <property type="match status" value="2"/>
</dbReference>